<comment type="subcellular location">
    <subcellularLocation>
        <location evidence="1">Nucleus</location>
    </subcellularLocation>
</comment>
<keyword evidence="11" id="KW-1185">Reference proteome</keyword>
<evidence type="ECO:0000313" key="11">
    <source>
        <dbReference type="Proteomes" id="UP001408356"/>
    </source>
</evidence>
<feature type="domain" description="Xylanolytic transcriptional activator regulatory" evidence="9">
    <location>
        <begin position="274"/>
        <end position="350"/>
    </location>
</feature>
<dbReference type="EMBL" id="JARVKF010000101">
    <property type="protein sequence ID" value="KAK9422982.1"/>
    <property type="molecule type" value="Genomic_DNA"/>
</dbReference>
<evidence type="ECO:0000256" key="7">
    <source>
        <dbReference type="ARBA" id="ARBA00023242"/>
    </source>
</evidence>
<dbReference type="InterPro" id="IPR007219">
    <property type="entry name" value="XnlR_reg_dom"/>
</dbReference>
<dbReference type="InterPro" id="IPR052202">
    <property type="entry name" value="Yeast_MetPath_Reg"/>
</dbReference>
<evidence type="ECO:0000256" key="8">
    <source>
        <dbReference type="SAM" id="MobiDB-lite"/>
    </source>
</evidence>
<organism evidence="10 11">
    <name type="scientific">Seiridium unicorne</name>
    <dbReference type="NCBI Taxonomy" id="138068"/>
    <lineage>
        <taxon>Eukaryota</taxon>
        <taxon>Fungi</taxon>
        <taxon>Dikarya</taxon>
        <taxon>Ascomycota</taxon>
        <taxon>Pezizomycotina</taxon>
        <taxon>Sordariomycetes</taxon>
        <taxon>Xylariomycetidae</taxon>
        <taxon>Amphisphaeriales</taxon>
        <taxon>Sporocadaceae</taxon>
        <taxon>Seiridium</taxon>
    </lineage>
</organism>
<keyword evidence="3" id="KW-0862">Zinc</keyword>
<feature type="compositionally biased region" description="Polar residues" evidence="8">
    <location>
        <begin position="591"/>
        <end position="608"/>
    </location>
</feature>
<evidence type="ECO:0000259" key="9">
    <source>
        <dbReference type="SMART" id="SM00906"/>
    </source>
</evidence>
<dbReference type="Proteomes" id="UP001408356">
    <property type="component" value="Unassembled WGS sequence"/>
</dbReference>
<evidence type="ECO:0000256" key="5">
    <source>
        <dbReference type="ARBA" id="ARBA00023125"/>
    </source>
</evidence>
<proteinExistence type="predicted"/>
<evidence type="ECO:0000256" key="2">
    <source>
        <dbReference type="ARBA" id="ARBA00022723"/>
    </source>
</evidence>
<protein>
    <submittedName>
        <fullName evidence="10">C6 zinc finger domain-containing protein</fullName>
    </submittedName>
</protein>
<reference evidence="10 11" key="1">
    <citation type="journal article" date="2024" name="J. Plant Pathol.">
        <title>Sequence and assembly of the genome of Seiridium unicorne, isolate CBS 538.82, causal agent of cypress canker disease.</title>
        <authorList>
            <person name="Scali E."/>
            <person name="Rocca G.D."/>
            <person name="Danti R."/>
            <person name="Garbelotto M."/>
            <person name="Barberini S."/>
            <person name="Baroncelli R."/>
            <person name="Emiliani G."/>
        </authorList>
    </citation>
    <scope>NUCLEOTIDE SEQUENCE [LARGE SCALE GENOMIC DNA]</scope>
    <source>
        <strain evidence="10 11">BM-138-508</strain>
    </source>
</reference>
<evidence type="ECO:0000256" key="3">
    <source>
        <dbReference type="ARBA" id="ARBA00022833"/>
    </source>
</evidence>
<feature type="region of interest" description="Disordered" evidence="8">
    <location>
        <begin position="591"/>
        <end position="627"/>
    </location>
</feature>
<evidence type="ECO:0000313" key="10">
    <source>
        <dbReference type="EMBL" id="KAK9422982.1"/>
    </source>
</evidence>
<gene>
    <name evidence="10" type="ORF">SUNI508_04649</name>
</gene>
<dbReference type="SMART" id="SM00906">
    <property type="entry name" value="Fungal_trans"/>
    <property type="match status" value="1"/>
</dbReference>
<dbReference type="Pfam" id="PF04082">
    <property type="entry name" value="Fungal_trans"/>
    <property type="match status" value="1"/>
</dbReference>
<keyword evidence="2" id="KW-0479">Metal-binding</keyword>
<dbReference type="CDD" id="cd12148">
    <property type="entry name" value="fungal_TF_MHR"/>
    <property type="match status" value="1"/>
</dbReference>
<keyword evidence="7" id="KW-0539">Nucleus</keyword>
<sequence length="710" mass="79323">MLARRDATVDFHNAALQRLKEENSNLRRALTNPQHEATEPLGPAISQHEEAAPQQQQPTSGNSLSPGGSMLSPAESSSEDSDDVFALEVGYLSLIATGETRYLGSSSGVGLATIVSKVLHAQSGISLLTIDQLSDDGRRQNFVSSPPVPTGNAPLATRSVAMPFIDTYFQHTHITFPLLHRPSFLGTVDKIYNEPGYYESNNFDAFAFDMVLAIGASNFNRFGESTAGASEYYAAATRKVDRMMEMDGFTTLKSILLICQHAIFSNLRDTSANVWHLVGIGARICIELGLHLERKSMKHRPEGLALSVDGISLEEEMRRRCFWCLYNLDRPVVIRDEEIDVPLPSHMDDQSFSPELPITIEMPMADSLRENTSPFLHLIRIRRLSGQILGLFYNSRSFAKTSIWGKRQTRRKVYLELNAWWDDIQYLHLSQSQVNQDYTSSFLSLDWYKAVYNNAILLLYRPSPSLPHPTMVPDTEDEEPDLIILLNAAKGSITSYSDLHQKRRLNCSWITLHAVFLGGLAYIYCVGRILRDPTVRQLVPGILSIVETTRACSNVLVAICERWNASRRSCELFDKLTNAVITDALNLSTKPNTGNVSQGRTRPTSSPKNMDGGSPALHQGQPHQRQSHQYNPMVGMDLMDPMSQLDDMLVMDEFRQFSGTFGMACCDEQGGFPSELVSGFAQDWSFDESFSTNNPFDGPNNEAGPNWRYP</sequence>
<dbReference type="PANTHER" id="PTHR47782">
    <property type="entry name" value="ZN(II)2CYS6 TRANSCRIPTION FACTOR (EUROFUNG)-RELATED"/>
    <property type="match status" value="1"/>
</dbReference>
<keyword evidence="6" id="KW-0804">Transcription</keyword>
<evidence type="ECO:0000256" key="1">
    <source>
        <dbReference type="ARBA" id="ARBA00004123"/>
    </source>
</evidence>
<keyword evidence="4" id="KW-0805">Transcription regulation</keyword>
<feature type="region of interest" description="Disordered" evidence="8">
    <location>
        <begin position="689"/>
        <end position="710"/>
    </location>
</feature>
<feature type="region of interest" description="Disordered" evidence="8">
    <location>
        <begin position="21"/>
        <end position="79"/>
    </location>
</feature>
<keyword evidence="5" id="KW-0238">DNA-binding</keyword>
<dbReference type="PANTHER" id="PTHR47782:SF12">
    <property type="entry name" value="ZN(II)2CYS6 TRANSCRIPTION FACTOR (EUROFUNG)"/>
    <property type="match status" value="1"/>
</dbReference>
<evidence type="ECO:0000256" key="4">
    <source>
        <dbReference type="ARBA" id="ARBA00023015"/>
    </source>
</evidence>
<accession>A0ABR2V7X4</accession>
<name>A0ABR2V7X4_9PEZI</name>
<comment type="caution">
    <text evidence="10">The sequence shown here is derived from an EMBL/GenBank/DDBJ whole genome shotgun (WGS) entry which is preliminary data.</text>
</comment>
<evidence type="ECO:0000256" key="6">
    <source>
        <dbReference type="ARBA" id="ARBA00023163"/>
    </source>
</evidence>